<protein>
    <submittedName>
        <fullName evidence="2">Uncharacterized protein</fullName>
    </submittedName>
</protein>
<keyword evidence="1" id="KW-1133">Transmembrane helix</keyword>
<reference evidence="2" key="1">
    <citation type="journal article" date="2013" name="BMC Genomics">
        <title>Unscrambling butterfly oogenesis.</title>
        <authorList>
            <person name="Carter J.M."/>
            <person name="Baker S.C."/>
            <person name="Pink R."/>
            <person name="Carter D.R."/>
            <person name="Collins A."/>
            <person name="Tomlin J."/>
            <person name="Gibbs M."/>
            <person name="Breuker C.J."/>
        </authorList>
    </citation>
    <scope>NUCLEOTIDE SEQUENCE</scope>
    <source>
        <tissue evidence="2">Ovary</tissue>
    </source>
</reference>
<keyword evidence="1" id="KW-0472">Membrane</keyword>
<sequence>MSTAHEFYSLVRTLYGNCKRCDAVAVSLSSGRLLIAKEPTRINSYLTIFKVVKIFIPVISIFILYIFLSCEQLVGSGSIFI</sequence>
<proteinExistence type="predicted"/>
<organism evidence="2">
    <name type="scientific">Pararge aegeria</name>
    <name type="common">speckled wood butterfly</name>
    <dbReference type="NCBI Taxonomy" id="116150"/>
    <lineage>
        <taxon>Eukaryota</taxon>
        <taxon>Metazoa</taxon>
        <taxon>Ecdysozoa</taxon>
        <taxon>Arthropoda</taxon>
        <taxon>Hexapoda</taxon>
        <taxon>Insecta</taxon>
        <taxon>Pterygota</taxon>
        <taxon>Neoptera</taxon>
        <taxon>Endopterygota</taxon>
        <taxon>Lepidoptera</taxon>
        <taxon>Glossata</taxon>
        <taxon>Ditrysia</taxon>
        <taxon>Papilionoidea</taxon>
        <taxon>Nymphalidae</taxon>
        <taxon>Satyrinae</taxon>
        <taxon>Satyrini</taxon>
        <taxon>Parargina</taxon>
        <taxon>Pararge</taxon>
    </lineage>
</organism>
<dbReference type="EMBL" id="GAIX01012454">
    <property type="protein sequence ID" value="JAA80106.1"/>
    <property type="molecule type" value="Transcribed_RNA"/>
</dbReference>
<dbReference type="AlphaFoldDB" id="S4NMY0"/>
<feature type="transmembrane region" description="Helical" evidence="1">
    <location>
        <begin position="51"/>
        <end position="68"/>
    </location>
</feature>
<evidence type="ECO:0000256" key="1">
    <source>
        <dbReference type="SAM" id="Phobius"/>
    </source>
</evidence>
<keyword evidence="1" id="KW-0812">Transmembrane</keyword>
<reference evidence="2" key="2">
    <citation type="submission" date="2013-05" db="EMBL/GenBank/DDBJ databases">
        <authorList>
            <person name="Carter J.-M."/>
            <person name="Baker S.C."/>
            <person name="Pink R."/>
            <person name="Carter D.R.F."/>
            <person name="Collins A."/>
            <person name="Tomlin J."/>
            <person name="Gibbs M."/>
            <person name="Breuker C.J."/>
        </authorList>
    </citation>
    <scope>NUCLEOTIDE SEQUENCE</scope>
    <source>
        <tissue evidence="2">Ovary</tissue>
    </source>
</reference>
<accession>S4NMY0</accession>
<name>S4NMY0_9NEOP</name>
<evidence type="ECO:0000313" key="2">
    <source>
        <dbReference type="EMBL" id="JAA80106.1"/>
    </source>
</evidence>